<dbReference type="Gene3D" id="2.40.160.20">
    <property type="match status" value="1"/>
</dbReference>
<dbReference type="InParanoid" id="A0A1V8T6F1"/>
<feature type="transmembrane region" description="Helical" evidence="1">
    <location>
        <begin position="317"/>
        <end position="341"/>
    </location>
</feature>
<evidence type="ECO:0000256" key="1">
    <source>
        <dbReference type="SAM" id="Phobius"/>
    </source>
</evidence>
<keyword evidence="3" id="KW-1185">Reference proteome</keyword>
<accession>A0A1V8T6F1</accession>
<dbReference type="AlphaFoldDB" id="A0A1V8T6F1"/>
<dbReference type="STRING" id="1507870.A0A1V8T6F1"/>
<dbReference type="PANTHER" id="PTHR37315">
    <property type="entry name" value="UPF0311 PROTEIN BLR7842"/>
    <property type="match status" value="1"/>
</dbReference>
<evidence type="ECO:0000313" key="2">
    <source>
        <dbReference type="EMBL" id="OQO06983.1"/>
    </source>
</evidence>
<dbReference type="Pfam" id="PF11578">
    <property type="entry name" value="DUF3237"/>
    <property type="match status" value="1"/>
</dbReference>
<evidence type="ECO:0000313" key="3">
    <source>
        <dbReference type="Proteomes" id="UP000192596"/>
    </source>
</evidence>
<dbReference type="InterPro" id="IPR020915">
    <property type="entry name" value="UPF0311"/>
</dbReference>
<dbReference type="PANTHER" id="PTHR37315:SF1">
    <property type="entry name" value="UPF0311 PROTEIN BLR7842"/>
    <property type="match status" value="1"/>
</dbReference>
<name>A0A1V8T6F1_9PEZI</name>
<reference evidence="3" key="1">
    <citation type="submission" date="2017-03" db="EMBL/GenBank/DDBJ databases">
        <title>Genomes of endolithic fungi from Antarctica.</title>
        <authorList>
            <person name="Coleine C."/>
            <person name="Masonjones S."/>
            <person name="Stajich J.E."/>
        </authorList>
    </citation>
    <scope>NUCLEOTIDE SEQUENCE [LARGE SCALE GENOMIC DNA]</scope>
    <source>
        <strain evidence="3">CCFEE 5527</strain>
    </source>
</reference>
<keyword evidence="1" id="KW-1133">Transmembrane helix</keyword>
<keyword evidence="1" id="KW-0812">Transmembrane</keyword>
<proteinExistence type="predicted"/>
<dbReference type="Proteomes" id="UP000192596">
    <property type="component" value="Unassembled WGS sequence"/>
</dbReference>
<gene>
    <name evidence="2" type="ORF">B0A48_07549</name>
</gene>
<feature type="transmembrane region" description="Helical" evidence="1">
    <location>
        <begin position="116"/>
        <end position="137"/>
    </location>
</feature>
<dbReference type="EMBL" id="NAJO01000015">
    <property type="protein sequence ID" value="OQO06983.1"/>
    <property type="molecule type" value="Genomic_DNA"/>
</dbReference>
<dbReference type="OrthoDB" id="2544694at2759"/>
<feature type="transmembrane region" description="Helical" evidence="1">
    <location>
        <begin position="20"/>
        <end position="41"/>
    </location>
</feature>
<feature type="transmembrane region" description="Helical" evidence="1">
    <location>
        <begin position="157"/>
        <end position="178"/>
    </location>
</feature>
<keyword evidence="1" id="KW-0472">Membrane</keyword>
<sequence length="678" mass="74890">MANTTADLMSDIFEFFGNPAVQPILLFAALTILFLAAILSYKYNSGQPLLWTSGILLQAMVPVLYHQLSENHIIDLPLWVSIEMIFTQYAHAGHQCYYVLTGVLRRNTVFWSRTVWLCGMWGVALVIVEGLVSVGHYEKVRIASEARSGRRADEWQIMYHLLASSGFAIVHLLCSVAVGRETRELVHKPASVERDLEKCSLSLVGLLVLADLDYVAWRTALTGTSSWLDSLVLCPGLHRQHDAQHLAHGEFPACAAMTTGYVFRVENPATVGYLQRVSRTGYLTNLTVHDLRNGHASTLAATRAATTLLQLTAACTIAGISILIYVLDVYALAYLATLIFIRLVNTAIIRRQVDIDWHGASEPGVKGDLFILLSYDRWVRVRGYVDDLKVITSGRWLREATPLEEALMGVATILAWSSPMLAAAASHVGQIVILGLLVGNAVLLGWANAKTHVLRLKGKVLRSERQLKYERRKILAEQLIEESGRDDWAIAMALVPPKSNGSQYAGGAVIMLNTAATLDLPIPVPRLDFRMSVTLNPKISLGPGPFGQRNWISFSGGQWQATWGLGVVVPGGQDSQLVHPETLHTWLETNYLLQTSDEPPAYIAVQTSGWRTGPREVLEKLFDPVLADAVNPSEYQMRLNVKLETGDERYAKVVNGGMWIGSGARRGAEVIYDAYRIN</sequence>
<protein>
    <submittedName>
        <fullName evidence="2">Uncharacterized protein</fullName>
    </submittedName>
</protein>
<organism evidence="2 3">
    <name type="scientific">Cryoendolithus antarcticus</name>
    <dbReference type="NCBI Taxonomy" id="1507870"/>
    <lineage>
        <taxon>Eukaryota</taxon>
        <taxon>Fungi</taxon>
        <taxon>Dikarya</taxon>
        <taxon>Ascomycota</taxon>
        <taxon>Pezizomycotina</taxon>
        <taxon>Dothideomycetes</taxon>
        <taxon>Dothideomycetidae</taxon>
        <taxon>Cladosporiales</taxon>
        <taxon>Cladosporiaceae</taxon>
        <taxon>Cryoendolithus</taxon>
    </lineage>
</organism>
<comment type="caution">
    <text evidence="2">The sequence shown here is derived from an EMBL/GenBank/DDBJ whole genome shotgun (WGS) entry which is preliminary data.</text>
</comment>